<name>A0ABZ2L9C2_9BACT</name>
<reference evidence="2" key="1">
    <citation type="submission" date="2021-12" db="EMBL/GenBank/DDBJ databases">
        <title>Discovery of the Pendulisporaceae a myxobacterial family with distinct sporulation behavior and unique specialized metabolism.</title>
        <authorList>
            <person name="Garcia R."/>
            <person name="Popoff A."/>
            <person name="Bader C.D."/>
            <person name="Loehr J."/>
            <person name="Walesch S."/>
            <person name="Walt C."/>
            <person name="Boldt J."/>
            <person name="Bunk B."/>
            <person name="Haeckl F.J.F.P.J."/>
            <person name="Gunesch A.P."/>
            <person name="Birkelbach J."/>
            <person name="Nuebel U."/>
            <person name="Pietschmann T."/>
            <person name="Bach T."/>
            <person name="Mueller R."/>
        </authorList>
    </citation>
    <scope>NUCLEOTIDE SEQUENCE</scope>
    <source>
        <strain evidence="2">MSr11367</strain>
    </source>
</reference>
<dbReference type="RefSeq" id="WP_394837030.1">
    <property type="nucleotide sequence ID" value="NZ_CP089929.1"/>
</dbReference>
<feature type="region of interest" description="Disordered" evidence="1">
    <location>
        <begin position="20"/>
        <end position="90"/>
    </location>
</feature>
<proteinExistence type="predicted"/>
<evidence type="ECO:0000256" key="1">
    <source>
        <dbReference type="SAM" id="MobiDB-lite"/>
    </source>
</evidence>
<keyword evidence="3" id="KW-1185">Reference proteome</keyword>
<dbReference type="SUPFAM" id="SSF46785">
    <property type="entry name" value="Winged helix' DNA-binding domain"/>
    <property type="match status" value="1"/>
</dbReference>
<protein>
    <submittedName>
        <fullName evidence="2">Uncharacterized protein</fullName>
    </submittedName>
</protein>
<evidence type="ECO:0000313" key="2">
    <source>
        <dbReference type="EMBL" id="WXB07370.1"/>
    </source>
</evidence>
<sequence>MTTIRNATFAEVAGLDTASLASHAAASDKPRPAPRTPTGQLFLPERAQSERVQKPGASSSRGSGTGTGLLDTAQGRRGRRPRQTQEKRGELAERIIRVLQTAGSPLGVRALAGELSISPDLLALPLRELRDQGKIRKLGEKRSTTYSLQ</sequence>
<organism evidence="2 3">
    <name type="scientific">Pendulispora rubella</name>
    <dbReference type="NCBI Taxonomy" id="2741070"/>
    <lineage>
        <taxon>Bacteria</taxon>
        <taxon>Pseudomonadati</taxon>
        <taxon>Myxococcota</taxon>
        <taxon>Myxococcia</taxon>
        <taxon>Myxococcales</taxon>
        <taxon>Sorangiineae</taxon>
        <taxon>Pendulisporaceae</taxon>
        <taxon>Pendulispora</taxon>
    </lineage>
</organism>
<gene>
    <name evidence="2" type="ORF">LVJ94_08990</name>
</gene>
<dbReference type="EMBL" id="CP089983">
    <property type="protein sequence ID" value="WXB07370.1"/>
    <property type="molecule type" value="Genomic_DNA"/>
</dbReference>
<dbReference type="Proteomes" id="UP001374803">
    <property type="component" value="Chromosome"/>
</dbReference>
<dbReference type="InterPro" id="IPR036390">
    <property type="entry name" value="WH_DNA-bd_sf"/>
</dbReference>
<accession>A0ABZ2L9C2</accession>
<evidence type="ECO:0000313" key="3">
    <source>
        <dbReference type="Proteomes" id="UP001374803"/>
    </source>
</evidence>